<accession>A0A1I6N315</accession>
<proteinExistence type="predicted"/>
<dbReference type="Pfam" id="PF19473">
    <property type="entry name" value="DUF6010"/>
    <property type="match status" value="1"/>
</dbReference>
<keyword evidence="1" id="KW-1133">Transmembrane helix</keyword>
<protein>
    <submittedName>
        <fullName evidence="2">Uncharacterized protein</fullName>
    </submittedName>
</protein>
<evidence type="ECO:0000313" key="3">
    <source>
        <dbReference type="Proteomes" id="UP000198926"/>
    </source>
</evidence>
<dbReference type="AlphaFoldDB" id="A0A1I6N315"/>
<reference evidence="2 3" key="1">
    <citation type="submission" date="2016-10" db="EMBL/GenBank/DDBJ databases">
        <authorList>
            <person name="de Groot N.N."/>
        </authorList>
    </citation>
    <scope>NUCLEOTIDE SEQUENCE [LARGE SCALE GENOMIC DNA]</scope>
    <source>
        <strain evidence="2 3">DSM 29433</strain>
    </source>
</reference>
<sequence>MQSQIHIHRPAIVGGFLFLLSAPVHLVVSESVSVAIAAMTLALIGGAYIGFGASAQDIRTMVLELLVAILFGMAALAGLLWHWIAIPLGLTFHALWDFLHHRPIIGAPVPRWYVPFCVVYDLLAALFLVVLYAF</sequence>
<keyword evidence="3" id="KW-1185">Reference proteome</keyword>
<keyword evidence="1" id="KW-0812">Transmembrane</keyword>
<dbReference type="InterPro" id="IPR046052">
    <property type="entry name" value="DUF6010"/>
</dbReference>
<dbReference type="STRING" id="1123755.SAMN05444714_3271"/>
<dbReference type="OrthoDB" id="673341at2"/>
<dbReference type="EMBL" id="FOZM01000005">
    <property type="protein sequence ID" value="SFS22375.1"/>
    <property type="molecule type" value="Genomic_DNA"/>
</dbReference>
<evidence type="ECO:0000313" key="2">
    <source>
        <dbReference type="EMBL" id="SFS22375.1"/>
    </source>
</evidence>
<feature type="transmembrane region" description="Helical" evidence="1">
    <location>
        <begin position="12"/>
        <end position="28"/>
    </location>
</feature>
<name>A0A1I6N315_9RHOB</name>
<feature type="transmembrane region" description="Helical" evidence="1">
    <location>
        <begin position="65"/>
        <end position="92"/>
    </location>
</feature>
<gene>
    <name evidence="2" type="ORF">SAMN05444714_3271</name>
</gene>
<feature type="transmembrane region" description="Helical" evidence="1">
    <location>
        <begin position="112"/>
        <end position="133"/>
    </location>
</feature>
<evidence type="ECO:0000256" key="1">
    <source>
        <dbReference type="SAM" id="Phobius"/>
    </source>
</evidence>
<dbReference type="Proteomes" id="UP000198926">
    <property type="component" value="Unassembled WGS sequence"/>
</dbReference>
<keyword evidence="1" id="KW-0472">Membrane</keyword>
<organism evidence="2 3">
    <name type="scientific">Yoonia litorea</name>
    <dbReference type="NCBI Taxonomy" id="1123755"/>
    <lineage>
        <taxon>Bacteria</taxon>
        <taxon>Pseudomonadati</taxon>
        <taxon>Pseudomonadota</taxon>
        <taxon>Alphaproteobacteria</taxon>
        <taxon>Rhodobacterales</taxon>
        <taxon>Paracoccaceae</taxon>
        <taxon>Yoonia</taxon>
    </lineage>
</organism>
<dbReference type="RefSeq" id="WP_090210695.1">
    <property type="nucleotide sequence ID" value="NZ_FOZM01000005.1"/>
</dbReference>
<feature type="transmembrane region" description="Helical" evidence="1">
    <location>
        <begin position="34"/>
        <end position="53"/>
    </location>
</feature>